<organism evidence="2 3">
    <name type="scientific">Salipiger abyssi</name>
    <dbReference type="NCBI Taxonomy" id="1250539"/>
    <lineage>
        <taxon>Bacteria</taxon>
        <taxon>Pseudomonadati</taxon>
        <taxon>Pseudomonadota</taxon>
        <taxon>Alphaproteobacteria</taxon>
        <taxon>Rhodobacterales</taxon>
        <taxon>Roseobacteraceae</taxon>
        <taxon>Salipiger</taxon>
    </lineage>
</organism>
<sequence length="57" mass="5945">MHADAPIDMRTTRLMDFIMDAALGGALAAFVLSGSVLLTLGVLCALWAGGMTVLDHI</sequence>
<accession>A0A1P8UZD9</accession>
<dbReference type="EMBL" id="CP015093">
    <property type="protein sequence ID" value="APZ54753.1"/>
    <property type="molecule type" value="Genomic_DNA"/>
</dbReference>
<keyword evidence="1" id="KW-1133">Transmembrane helix</keyword>
<evidence type="ECO:0000313" key="2">
    <source>
        <dbReference type="EMBL" id="APZ54753.1"/>
    </source>
</evidence>
<gene>
    <name evidence="2" type="ORF">Ga0080574_TMP4419</name>
</gene>
<feature type="transmembrane region" description="Helical" evidence="1">
    <location>
        <begin position="21"/>
        <end position="48"/>
    </location>
</feature>
<keyword evidence="1" id="KW-0812">Transmembrane</keyword>
<reference evidence="2 3" key="1">
    <citation type="submission" date="2016-04" db="EMBL/GenBank/DDBJ databases">
        <title>Deep-sea bacteria in the southern Pacific.</title>
        <authorList>
            <person name="Tang K."/>
        </authorList>
    </citation>
    <scope>NUCLEOTIDE SEQUENCE [LARGE SCALE GENOMIC DNA]</scope>
    <source>
        <strain evidence="2 3">JLT2014</strain>
    </source>
</reference>
<evidence type="ECO:0000256" key="1">
    <source>
        <dbReference type="SAM" id="Phobius"/>
    </source>
</evidence>
<dbReference type="KEGG" id="paby:Ga0080574_TMP4419"/>
<name>A0A1P8UZD9_9RHOB</name>
<protein>
    <submittedName>
        <fullName evidence="2">Uncharacterized protein</fullName>
    </submittedName>
</protein>
<evidence type="ECO:0000313" key="3">
    <source>
        <dbReference type="Proteomes" id="UP000187059"/>
    </source>
</evidence>
<keyword evidence="3" id="KW-1185">Reference proteome</keyword>
<proteinExistence type="predicted"/>
<keyword evidence="1" id="KW-0472">Membrane</keyword>
<dbReference type="STRING" id="1250539.Ga0080574_TMP4419"/>
<dbReference type="AlphaFoldDB" id="A0A1P8UZD9"/>
<dbReference type="Proteomes" id="UP000187059">
    <property type="component" value="Chromosome"/>
</dbReference>